<evidence type="ECO:0000256" key="2">
    <source>
        <dbReference type="ARBA" id="ARBA00007866"/>
    </source>
</evidence>
<evidence type="ECO:0000256" key="3">
    <source>
        <dbReference type="ARBA" id="ARBA00022448"/>
    </source>
</evidence>
<comment type="subcellular location">
    <subcellularLocation>
        <location evidence="1">Cell membrane</location>
        <topology evidence="1">Multi-pass membrane protein</topology>
    </subcellularLocation>
</comment>
<dbReference type="PROSITE" id="PS50857">
    <property type="entry name" value="COX2_CUA"/>
    <property type="match status" value="1"/>
</dbReference>
<keyword evidence="11 12" id="KW-0472">Membrane</keyword>
<keyword evidence="9 12" id="KW-1133">Transmembrane helix</keyword>
<evidence type="ECO:0000256" key="10">
    <source>
        <dbReference type="ARBA" id="ARBA00023002"/>
    </source>
</evidence>
<comment type="similarity">
    <text evidence="2">Belongs to the cytochrome c oxidase subunit 2 family.</text>
</comment>
<evidence type="ECO:0000256" key="6">
    <source>
        <dbReference type="ARBA" id="ARBA00022692"/>
    </source>
</evidence>
<evidence type="ECO:0000259" key="15">
    <source>
        <dbReference type="PROSITE" id="PS50999"/>
    </source>
</evidence>
<dbReference type="Proteomes" id="UP001265259">
    <property type="component" value="Unassembled WGS sequence"/>
</dbReference>
<dbReference type="InterPro" id="IPR034227">
    <property type="entry name" value="CuRO_UO_II"/>
</dbReference>
<gene>
    <name evidence="16" type="ORF">RM543_12935</name>
</gene>
<keyword evidence="4" id="KW-1003">Cell membrane</keyword>
<dbReference type="CDD" id="cd04212">
    <property type="entry name" value="CuRO_UO_II"/>
    <property type="match status" value="1"/>
</dbReference>
<evidence type="ECO:0000313" key="16">
    <source>
        <dbReference type="EMBL" id="MDT0683594.1"/>
    </source>
</evidence>
<dbReference type="InterPro" id="IPR002429">
    <property type="entry name" value="CcO_II-like_C"/>
</dbReference>
<organism evidence="16 17">
    <name type="scientific">Tropicimonas omnivorans</name>
    <dbReference type="NCBI Taxonomy" id="3075590"/>
    <lineage>
        <taxon>Bacteria</taxon>
        <taxon>Pseudomonadati</taxon>
        <taxon>Pseudomonadota</taxon>
        <taxon>Alphaproteobacteria</taxon>
        <taxon>Rhodobacterales</taxon>
        <taxon>Roseobacteraceae</taxon>
        <taxon>Tropicimonas</taxon>
    </lineage>
</organism>
<dbReference type="PROSITE" id="PS50999">
    <property type="entry name" value="COX2_TM"/>
    <property type="match status" value="1"/>
</dbReference>
<reference evidence="16 17" key="1">
    <citation type="submission" date="2023-09" db="EMBL/GenBank/DDBJ databases">
        <authorList>
            <person name="Rey-Velasco X."/>
        </authorList>
    </citation>
    <scope>NUCLEOTIDE SEQUENCE [LARGE SCALE GENOMIC DNA]</scope>
    <source>
        <strain evidence="16 17">F158</strain>
    </source>
</reference>
<evidence type="ECO:0000256" key="11">
    <source>
        <dbReference type="ARBA" id="ARBA00023136"/>
    </source>
</evidence>
<dbReference type="InterPro" id="IPR045187">
    <property type="entry name" value="CcO_II"/>
</dbReference>
<evidence type="ECO:0000256" key="8">
    <source>
        <dbReference type="ARBA" id="ARBA00022982"/>
    </source>
</evidence>
<feature type="transmembrane region" description="Helical" evidence="12">
    <location>
        <begin position="84"/>
        <end position="103"/>
    </location>
</feature>
<name>A0ABU3DJ86_9RHOB</name>
<evidence type="ECO:0000256" key="12">
    <source>
        <dbReference type="SAM" id="Phobius"/>
    </source>
</evidence>
<dbReference type="InterPro" id="IPR008972">
    <property type="entry name" value="Cupredoxin"/>
</dbReference>
<dbReference type="EMBL" id="JAVRHL010000003">
    <property type="protein sequence ID" value="MDT0683594.1"/>
    <property type="molecule type" value="Genomic_DNA"/>
</dbReference>
<dbReference type="Pfam" id="PF06481">
    <property type="entry name" value="COX_ARM"/>
    <property type="match status" value="1"/>
</dbReference>
<evidence type="ECO:0000256" key="1">
    <source>
        <dbReference type="ARBA" id="ARBA00004651"/>
    </source>
</evidence>
<keyword evidence="8" id="KW-0249">Electron transport</keyword>
<protein>
    <submittedName>
        <fullName evidence="16">COX aromatic rich motif-containing protein</fullName>
    </submittedName>
</protein>
<evidence type="ECO:0000256" key="5">
    <source>
        <dbReference type="ARBA" id="ARBA00022660"/>
    </source>
</evidence>
<feature type="domain" description="Cytochrome oxidase subunit II copper A binding" evidence="14">
    <location>
        <begin position="117"/>
        <end position="229"/>
    </location>
</feature>
<keyword evidence="3" id="KW-0813">Transport</keyword>
<dbReference type="InterPro" id="IPR010514">
    <property type="entry name" value="COX_ARM"/>
</dbReference>
<dbReference type="PANTHER" id="PTHR22888">
    <property type="entry name" value="CYTOCHROME C OXIDASE, SUBUNIT II"/>
    <property type="match status" value="1"/>
</dbReference>
<evidence type="ECO:0000256" key="13">
    <source>
        <dbReference type="SAM" id="SignalP"/>
    </source>
</evidence>
<keyword evidence="7 13" id="KW-0732">Signal</keyword>
<dbReference type="SUPFAM" id="SSF49503">
    <property type="entry name" value="Cupredoxins"/>
    <property type="match status" value="1"/>
</dbReference>
<evidence type="ECO:0000256" key="9">
    <source>
        <dbReference type="ARBA" id="ARBA00022989"/>
    </source>
</evidence>
<sequence length="283" mass="30688">MPPRCTVAALAAIWLPGLAEAAGALSPNGPVAEAQLGILLTALGLMAIVVLPVWLLAAFVVLRYRSTAGQTYRPEEDFDLKTDLVIWAVPALIVIAIGTIVWTRTHQLDPYAQVAPGDSLRIQAVALDWKWLFIYPDLGIATVNELALPAGTNAEIALTSDTVINSLIVPGLAGQIMAMAGMRTELNVVAEAPALMWGRNTQYSGEGFADQEFRVPVTSLEDFAAWAETARRARPLDRAAYCLLATEEATSEPRRYSAPEDGLFKAIMMQYMDQDRGRLCSDD</sequence>
<keyword evidence="17" id="KW-1185">Reference proteome</keyword>
<accession>A0ABU3DJ86</accession>
<dbReference type="SUPFAM" id="SSF81464">
    <property type="entry name" value="Cytochrome c oxidase subunit II-like, transmembrane region"/>
    <property type="match status" value="1"/>
</dbReference>
<evidence type="ECO:0000313" key="17">
    <source>
        <dbReference type="Proteomes" id="UP001265259"/>
    </source>
</evidence>
<feature type="chain" id="PRO_5046746451" evidence="13">
    <location>
        <begin position="22"/>
        <end position="283"/>
    </location>
</feature>
<keyword evidence="10" id="KW-0560">Oxidoreductase</keyword>
<feature type="transmembrane region" description="Helical" evidence="12">
    <location>
        <begin position="37"/>
        <end position="64"/>
    </location>
</feature>
<evidence type="ECO:0000256" key="7">
    <source>
        <dbReference type="ARBA" id="ARBA00022729"/>
    </source>
</evidence>
<dbReference type="PANTHER" id="PTHR22888:SF18">
    <property type="entry name" value="CYTOCHROME BO(3) UBIQUINOL OXIDASE SUBUNIT 2"/>
    <property type="match status" value="1"/>
</dbReference>
<dbReference type="RefSeq" id="WP_311692293.1">
    <property type="nucleotide sequence ID" value="NZ_JAVRHL010000003.1"/>
</dbReference>
<evidence type="ECO:0000259" key="14">
    <source>
        <dbReference type="PROSITE" id="PS50857"/>
    </source>
</evidence>
<feature type="signal peptide" evidence="13">
    <location>
        <begin position="1"/>
        <end position="21"/>
    </location>
</feature>
<dbReference type="InterPro" id="IPR036257">
    <property type="entry name" value="Cyt_c_oxidase_su2_TM_sf"/>
</dbReference>
<dbReference type="Gene3D" id="1.10.287.90">
    <property type="match status" value="1"/>
</dbReference>
<feature type="domain" description="Cytochrome oxidase subunit II transmembrane region profile" evidence="15">
    <location>
        <begin position="10"/>
        <end position="112"/>
    </location>
</feature>
<dbReference type="Gene3D" id="2.60.40.420">
    <property type="entry name" value="Cupredoxins - blue copper proteins"/>
    <property type="match status" value="1"/>
</dbReference>
<evidence type="ECO:0000256" key="4">
    <source>
        <dbReference type="ARBA" id="ARBA00022475"/>
    </source>
</evidence>
<dbReference type="InterPro" id="IPR011759">
    <property type="entry name" value="Cyt_c_oxidase_su2_TM_dom"/>
</dbReference>
<keyword evidence="5" id="KW-0679">Respiratory chain</keyword>
<proteinExistence type="inferred from homology"/>
<keyword evidence="6 12" id="KW-0812">Transmembrane</keyword>
<comment type="caution">
    <text evidence="16">The sequence shown here is derived from an EMBL/GenBank/DDBJ whole genome shotgun (WGS) entry which is preliminary data.</text>
</comment>